<evidence type="ECO:0000313" key="2">
    <source>
        <dbReference type="Proteomes" id="UP001204142"/>
    </source>
</evidence>
<reference evidence="1 2" key="1">
    <citation type="submission" date="2022-07" db="EMBL/GenBank/DDBJ databases">
        <authorList>
            <person name="Xamxidin M."/>
            <person name="Wu M."/>
        </authorList>
    </citation>
    <scope>NUCLEOTIDE SEQUENCE [LARGE SCALE GENOMIC DNA]</scope>
    <source>
        <strain evidence="1 2">NBRC 111650</strain>
    </source>
</reference>
<dbReference type="RefSeq" id="WP_256764276.1">
    <property type="nucleotide sequence ID" value="NZ_JANIGO010000002.1"/>
</dbReference>
<dbReference type="Proteomes" id="UP001204142">
    <property type="component" value="Unassembled WGS sequence"/>
</dbReference>
<gene>
    <name evidence="1" type="ORF">NQT62_08635</name>
</gene>
<name>A0ABT1WHI2_9BURK</name>
<proteinExistence type="predicted"/>
<organism evidence="1 2">
    <name type="scientific">Limnobacter humi</name>
    <dbReference type="NCBI Taxonomy" id="1778671"/>
    <lineage>
        <taxon>Bacteria</taxon>
        <taxon>Pseudomonadati</taxon>
        <taxon>Pseudomonadota</taxon>
        <taxon>Betaproteobacteria</taxon>
        <taxon>Burkholderiales</taxon>
        <taxon>Burkholderiaceae</taxon>
        <taxon>Limnobacter</taxon>
    </lineage>
</organism>
<dbReference type="EMBL" id="JANIGO010000002">
    <property type="protein sequence ID" value="MCQ8896496.1"/>
    <property type="molecule type" value="Genomic_DNA"/>
</dbReference>
<evidence type="ECO:0000313" key="1">
    <source>
        <dbReference type="EMBL" id="MCQ8896496.1"/>
    </source>
</evidence>
<protein>
    <submittedName>
        <fullName evidence="1">Uncharacterized protein</fullName>
    </submittedName>
</protein>
<sequence>MDDPNGSKTEIIEYVIDRMGRFSSGPATIANAQTKQQGALGLLMYFDFSG</sequence>
<accession>A0ABT1WHI2</accession>
<keyword evidence="2" id="KW-1185">Reference proteome</keyword>
<comment type="caution">
    <text evidence="1">The sequence shown here is derived from an EMBL/GenBank/DDBJ whole genome shotgun (WGS) entry which is preliminary data.</text>
</comment>